<dbReference type="AlphaFoldDB" id="A0A2M7FX53"/>
<dbReference type="EMBL" id="PFFQ01000066">
    <property type="protein sequence ID" value="PIW13794.1"/>
    <property type="molecule type" value="Genomic_DNA"/>
</dbReference>
<evidence type="ECO:0000256" key="1">
    <source>
        <dbReference type="ARBA" id="ARBA00022801"/>
    </source>
</evidence>
<keyword evidence="2" id="KW-0862">Zinc</keyword>
<proteinExistence type="predicted"/>
<dbReference type="InterPro" id="IPR000330">
    <property type="entry name" value="SNF2_N"/>
</dbReference>
<evidence type="ECO:0000313" key="7">
    <source>
        <dbReference type="Proteomes" id="UP000231019"/>
    </source>
</evidence>
<evidence type="ECO:0000259" key="3">
    <source>
        <dbReference type="PROSITE" id="PS50966"/>
    </source>
</evidence>
<dbReference type="GO" id="GO:0008270">
    <property type="term" value="F:zinc ion binding"/>
    <property type="evidence" value="ECO:0007669"/>
    <property type="project" value="UniProtKB-KW"/>
</dbReference>
<feature type="domain" description="SWIM-type" evidence="3">
    <location>
        <begin position="62"/>
        <end position="96"/>
    </location>
</feature>
<reference evidence="6 7" key="1">
    <citation type="submission" date="2017-09" db="EMBL/GenBank/DDBJ databases">
        <title>Depth-based differentiation of microbial function through sediment-hosted aquifers and enrichment of novel symbionts in the deep terrestrial subsurface.</title>
        <authorList>
            <person name="Probst A.J."/>
            <person name="Ladd B."/>
            <person name="Jarett J.K."/>
            <person name="Geller-Mcgrath D.E."/>
            <person name="Sieber C.M."/>
            <person name="Emerson J.B."/>
            <person name="Anantharaman K."/>
            <person name="Thomas B.C."/>
            <person name="Malmstrom R."/>
            <person name="Stieglmeier M."/>
            <person name="Klingl A."/>
            <person name="Woyke T."/>
            <person name="Ryan C.M."/>
            <person name="Banfield J.F."/>
        </authorList>
    </citation>
    <scope>NUCLEOTIDE SEQUENCE [LARGE SCALE GENOMIC DNA]</scope>
    <source>
        <strain evidence="6">CG17_big_fil_post_rev_8_21_14_2_50_48_46</strain>
    </source>
</reference>
<dbReference type="SMART" id="SM00490">
    <property type="entry name" value="HELICc"/>
    <property type="match status" value="1"/>
</dbReference>
<dbReference type="GO" id="GO:0016787">
    <property type="term" value="F:hydrolase activity"/>
    <property type="evidence" value="ECO:0007669"/>
    <property type="project" value="UniProtKB-KW"/>
</dbReference>
<dbReference type="Gene3D" id="3.40.50.10810">
    <property type="entry name" value="Tandem AAA-ATPase domain"/>
    <property type="match status" value="1"/>
</dbReference>
<dbReference type="PROSITE" id="PS50966">
    <property type="entry name" value="ZF_SWIM"/>
    <property type="match status" value="1"/>
</dbReference>
<dbReference type="SMART" id="SM00487">
    <property type="entry name" value="DEXDc"/>
    <property type="match status" value="1"/>
</dbReference>
<evidence type="ECO:0000259" key="5">
    <source>
        <dbReference type="PROSITE" id="PS51194"/>
    </source>
</evidence>
<dbReference type="Gene3D" id="3.40.50.300">
    <property type="entry name" value="P-loop containing nucleotide triphosphate hydrolases"/>
    <property type="match status" value="1"/>
</dbReference>
<dbReference type="PROSITE" id="PS51192">
    <property type="entry name" value="HELICASE_ATP_BIND_1"/>
    <property type="match status" value="1"/>
</dbReference>
<keyword evidence="1" id="KW-0378">Hydrolase</keyword>
<dbReference type="GO" id="GO:0005524">
    <property type="term" value="F:ATP binding"/>
    <property type="evidence" value="ECO:0007669"/>
    <property type="project" value="InterPro"/>
</dbReference>
<dbReference type="PROSITE" id="PS51194">
    <property type="entry name" value="HELICASE_CTER"/>
    <property type="match status" value="1"/>
</dbReference>
<name>A0A2M7FX53_9BACT</name>
<sequence>MSLPSLSAAGIIQNFGSVYAQRGAAYQEEKRVEITSLLERSGGLVISAQVRGNRHKPYRVRLTVLAESEDLWLQGDCSCPVGSDCKHCAAVAYEYLRSDLSRPTQKSVGRSPVERWLETLLQLDASTGNEVKTVAGGPSNLLYLLSLDADKLAQVRVVRSQLLRNGSWGKPRSQDLLSLTSSSPPEGVLPEDQEIARLLRAESFGRFGSYQGSSSQPPIPLNSNLGFLALEKILATGRCHWEEPQGKIILAGEPRALEVSWESTGRGERMRVVSTPPSTEILLSPRLFYFDLERGEVGLLQSELEPRLLAHLLKAPEIPRVTLESLVPRLHERLPKLQLPLPKGLEIQQREIQGVQPVPHLRLTLAATPGLEEEPQPIALLEFDYAGARISTSVQREVQTLYQAGSRLRVYRDLALEQAAIEFLTQDLKLKPLPWKESRAAEPPLRFGFLASSLMERIMDWDLFLREGLPRLKEAGWQIQREEQFLRIDEAEEWFGELGQPSENGWFELSLGIEIQGEQINLLPILVSLLRQAESPQQLREAMLAQSSVLLPLGEARWVRVPGERLLTILETLIELYDKEPLNEEGKLELSESESLQLHQLLNDPDLNWQGANYLQELSRSIQAFEGIQSVAPPAGLQTELRAYQQEGLNWLQFLRSFGLGGVLADDMGLGKTIQALAHLLLEKDAGRLTGPALVVVPASLLFNWQREAARFAPDLRSLVLHGTQRGADLARIAEHDLVITTYALVRQDLAVHKRFNYPLILLDEAQNIKNPSSKTAQALFQLQAQQRLALTGTPMENHLAELWSIYRFVMPGFLGPLDRFNRLFRTPIEKLGDAPRRLQLQDRIRPFLLRRTKQAVLDDLPEKTEIIRYIALEGKQRDLYETLRVAMDARVREEVQKLGLQRSQIAILDALLKLRQLCCDPRLLAMHEAQTVQKSAKLLALMEMIPEILEEGGRILIFSQFVSMLRLIEAELEKLGIEYALLTGETRNREREVDRFQAGEVPIFLISLKAGGVGLNLTAADTVIHYDPWWNPAVENQATDRAWRIGQEKQVFVYKLIAEKTVEEKILALQARKQALVAGIYSETVEGQHSVSAEDMLALLQAD</sequence>
<dbReference type="CDD" id="cd18012">
    <property type="entry name" value="DEXQc_arch_SWI2_SNF2"/>
    <property type="match status" value="1"/>
</dbReference>
<comment type="caution">
    <text evidence="6">The sequence shown here is derived from an EMBL/GenBank/DDBJ whole genome shotgun (WGS) entry which is preliminary data.</text>
</comment>
<dbReference type="InterPro" id="IPR027417">
    <property type="entry name" value="P-loop_NTPase"/>
</dbReference>
<evidence type="ECO:0000256" key="2">
    <source>
        <dbReference type="PROSITE-ProRule" id="PRU00325"/>
    </source>
</evidence>
<protein>
    <recommendedName>
        <fullName evidence="8">Helicase SNF2</fullName>
    </recommendedName>
</protein>
<dbReference type="InterPro" id="IPR049730">
    <property type="entry name" value="SNF2/RAD54-like_C"/>
</dbReference>
<dbReference type="InterPro" id="IPR007527">
    <property type="entry name" value="Znf_SWIM"/>
</dbReference>
<feature type="domain" description="Helicase ATP-binding" evidence="4">
    <location>
        <begin position="653"/>
        <end position="813"/>
    </location>
</feature>
<keyword evidence="2" id="KW-0863">Zinc-finger</keyword>
<evidence type="ECO:0000313" key="6">
    <source>
        <dbReference type="EMBL" id="PIW13794.1"/>
    </source>
</evidence>
<dbReference type="CDD" id="cd18793">
    <property type="entry name" value="SF2_C_SNF"/>
    <property type="match status" value="1"/>
</dbReference>
<dbReference type="Pfam" id="PF00176">
    <property type="entry name" value="SNF2-rel_dom"/>
    <property type="match status" value="1"/>
</dbReference>
<dbReference type="InterPro" id="IPR001650">
    <property type="entry name" value="Helicase_C-like"/>
</dbReference>
<dbReference type="SUPFAM" id="SSF52540">
    <property type="entry name" value="P-loop containing nucleoside triphosphate hydrolases"/>
    <property type="match status" value="2"/>
</dbReference>
<dbReference type="InterPro" id="IPR014001">
    <property type="entry name" value="Helicase_ATP-bd"/>
</dbReference>
<gene>
    <name evidence="6" type="ORF">COW36_24310</name>
</gene>
<dbReference type="InterPro" id="IPR038718">
    <property type="entry name" value="SNF2-like_sf"/>
</dbReference>
<dbReference type="Pfam" id="PF00271">
    <property type="entry name" value="Helicase_C"/>
    <property type="match status" value="1"/>
</dbReference>
<feature type="domain" description="Helicase C-terminal" evidence="5">
    <location>
        <begin position="941"/>
        <end position="1093"/>
    </location>
</feature>
<dbReference type="PANTHER" id="PTHR10799">
    <property type="entry name" value="SNF2/RAD54 HELICASE FAMILY"/>
    <property type="match status" value="1"/>
</dbReference>
<keyword evidence="2" id="KW-0479">Metal-binding</keyword>
<evidence type="ECO:0008006" key="8">
    <source>
        <dbReference type="Google" id="ProtNLM"/>
    </source>
</evidence>
<dbReference type="Proteomes" id="UP000231019">
    <property type="component" value="Unassembled WGS sequence"/>
</dbReference>
<evidence type="ECO:0000259" key="4">
    <source>
        <dbReference type="PROSITE" id="PS51192"/>
    </source>
</evidence>
<organism evidence="6 7">
    <name type="scientific">bacterium (Candidatus Blackallbacteria) CG17_big_fil_post_rev_8_21_14_2_50_48_46</name>
    <dbReference type="NCBI Taxonomy" id="2014261"/>
    <lineage>
        <taxon>Bacteria</taxon>
        <taxon>Candidatus Blackallbacteria</taxon>
    </lineage>
</organism>
<accession>A0A2M7FX53</accession>